<dbReference type="Pfam" id="PF00078">
    <property type="entry name" value="RVT_1"/>
    <property type="match status" value="1"/>
</dbReference>
<comment type="caution">
    <text evidence="2">The sequence shown here is derived from an EMBL/GenBank/DDBJ whole genome shotgun (WGS) entry which is preliminary data.</text>
</comment>
<feature type="domain" description="Reverse transcriptase" evidence="1">
    <location>
        <begin position="158"/>
        <end position="428"/>
    </location>
</feature>
<evidence type="ECO:0000313" key="2">
    <source>
        <dbReference type="EMBL" id="KAF4743816.1"/>
    </source>
</evidence>
<evidence type="ECO:0000313" key="3">
    <source>
        <dbReference type="Proteomes" id="UP000553632"/>
    </source>
</evidence>
<dbReference type="InterPro" id="IPR043502">
    <property type="entry name" value="DNA/RNA_pol_sf"/>
</dbReference>
<accession>A0A7J6THD1</accession>
<dbReference type="InterPro" id="IPR000477">
    <property type="entry name" value="RT_dom"/>
</dbReference>
<gene>
    <name evidence="2" type="ORF">FOZ63_027095</name>
</gene>
<dbReference type="AlphaFoldDB" id="A0A7J6THD1"/>
<protein>
    <recommendedName>
        <fullName evidence="1">Reverse transcriptase domain-containing protein</fullName>
    </recommendedName>
</protein>
<keyword evidence="3" id="KW-1185">Reference proteome</keyword>
<dbReference type="PANTHER" id="PTHR19446">
    <property type="entry name" value="REVERSE TRANSCRIPTASES"/>
    <property type="match status" value="1"/>
</dbReference>
<evidence type="ECO:0000259" key="1">
    <source>
        <dbReference type="PROSITE" id="PS50878"/>
    </source>
</evidence>
<dbReference type="OMA" id="CEIMSIT"/>
<dbReference type="EMBL" id="JABANO010011228">
    <property type="protein sequence ID" value="KAF4743816.1"/>
    <property type="molecule type" value="Genomic_DNA"/>
</dbReference>
<dbReference type="PROSITE" id="PS50878">
    <property type="entry name" value="RT_POL"/>
    <property type="match status" value="1"/>
</dbReference>
<name>A0A7J6THD1_PEROL</name>
<dbReference type="SUPFAM" id="SSF56672">
    <property type="entry name" value="DNA/RNA polymerases"/>
    <property type="match status" value="1"/>
</dbReference>
<organism evidence="2 3">
    <name type="scientific">Perkinsus olseni</name>
    <name type="common">Perkinsus atlanticus</name>
    <dbReference type="NCBI Taxonomy" id="32597"/>
    <lineage>
        <taxon>Eukaryota</taxon>
        <taxon>Sar</taxon>
        <taxon>Alveolata</taxon>
        <taxon>Perkinsozoa</taxon>
        <taxon>Perkinsea</taxon>
        <taxon>Perkinsida</taxon>
        <taxon>Perkinsidae</taxon>
        <taxon>Perkinsus</taxon>
    </lineage>
</organism>
<dbReference type="Proteomes" id="UP000553632">
    <property type="component" value="Unassembled WGS sequence"/>
</dbReference>
<reference evidence="2 3" key="1">
    <citation type="submission" date="2020-04" db="EMBL/GenBank/DDBJ databases">
        <title>Perkinsus olseni comparative genomics.</title>
        <authorList>
            <person name="Bogema D.R."/>
        </authorList>
    </citation>
    <scope>NUCLEOTIDE SEQUENCE [LARGE SCALE GENOMIC DNA]</scope>
    <source>
        <strain evidence="2 3">ATCC PRA-207</strain>
    </source>
</reference>
<proteinExistence type="predicted"/>
<sequence>MKKLYRQGNVQGYRLARNDYRRCISQKKELAFGAFLRSISDLSDADLYKKIKRTPSLPCRLLEDDIDVDATLDRLASHYVGTQNLDMTHFLRNLVGSDYSVGLLPLEFENFTLDELSKVLKRRQTSKDKAPGDDGIRLSFIINAPEYIHIELLRLINYCIKVGVVLPEWRLSKVIFLNKMGKDPKTVKSLRPISLTSTLGKTCEFLILERLNGIIKRLYDRGSQYGFIRGRSTINVVDKLCAWAHSEKRWAILSTDFSNAFGEISHSCIEDALRKENADPALIRWIMRWLRDRGAKVIYGGHTIDKKLFPGKGCPQGGGLSPCLFILGVGDIGNTVCEKLQEAIPHARFSWVSYADDAYLLISWKQVTPPEQMRADIEKAYEIIKQASGTKDLALERTKCQVLSNISSLRSLDIPGYVTELNVLGVLLTSRMNFFPHIKRRASLALQAANGLLRFIRREAGVTPIRCLQVYEKILIPRIGYGIEIYGSALCLPYVKTYLDRIGNLVIRAAFRLRRSSPIDYLHTLSGFSPLSDILWGKALVAHFHKGSLLNVVGQRAKVQKVKFMDKVCAYGFEDGYRGESITFNPYLDLEIRDRICIVNDSLESLRHEEQCTSNWKAYTDGSVARNSRYTVTSVGAAFYVEGPLERRESGGVRLPITASIL</sequence>